<dbReference type="PANTHER" id="PTHR22926:SF3">
    <property type="entry name" value="UNDECAPRENYL-PHOSPHATE ALPHA-N-ACETYLGLUCOSAMINYL 1-PHOSPHATE TRANSFERASE"/>
    <property type="match status" value="1"/>
</dbReference>
<feature type="transmembrane region" description="Helical" evidence="8">
    <location>
        <begin position="267"/>
        <end position="293"/>
    </location>
</feature>
<dbReference type="PANTHER" id="PTHR22926">
    <property type="entry name" value="PHOSPHO-N-ACETYLMURAMOYL-PENTAPEPTIDE-TRANSFERASE"/>
    <property type="match status" value="1"/>
</dbReference>
<dbReference type="Proteomes" id="UP000186132">
    <property type="component" value="Unassembled WGS sequence"/>
</dbReference>
<proteinExistence type="predicted"/>
<feature type="binding site" evidence="7">
    <location>
        <position position="234"/>
    </location>
    <ligand>
        <name>Mg(2+)</name>
        <dbReference type="ChEBI" id="CHEBI:18420"/>
    </ligand>
</feature>
<keyword evidence="4 8" id="KW-0812">Transmembrane</keyword>
<sequence>MPTHPSLEYVLVGCVAAVVTFLLTPVARRVAIRCGALAMPRDRDVHAVATPRMGGVAIFAGLALAFFVAARLPTLHQAFEAGPVMPWVIGSAAIICLLGVIDDRWELDSLTKLAGQVLATGLMVTLGGVQLGAVPIPWGDSGTFVLGQDLSVPVTILLTLVTINALNFIDGLDGLAAGVSAISASAFALFSFHVTQQGFQTAGAAPTLLAAGLAGACVGFLPHNFWPAKVFMGDSGSMLVGMILSASAVSATNTADPQVFTKTSFGGLALLLPLFVPLSILALPFVDLLLAVVRRVRRGRSPFAPDKQHLHHRLLEMGHSHRRAVLLLYFWSALIAFTGVALSYAEGRVLVLTGLAVLVVLGLFVSLVPARRFRSSRRRDRRRPPARV</sequence>
<dbReference type="GO" id="GO:0071555">
    <property type="term" value="P:cell wall organization"/>
    <property type="evidence" value="ECO:0007669"/>
    <property type="project" value="TreeGrafter"/>
</dbReference>
<feature type="binding site" evidence="7">
    <location>
        <position position="167"/>
    </location>
    <ligand>
        <name>Mg(2+)</name>
        <dbReference type="ChEBI" id="CHEBI:18420"/>
    </ligand>
</feature>
<dbReference type="GO" id="GO:0016780">
    <property type="term" value="F:phosphotransferase activity, for other substituted phosphate groups"/>
    <property type="evidence" value="ECO:0007669"/>
    <property type="project" value="InterPro"/>
</dbReference>
<evidence type="ECO:0000256" key="7">
    <source>
        <dbReference type="PIRSR" id="PIRSR600715-1"/>
    </source>
</evidence>
<dbReference type="OrthoDB" id="9783652at2"/>
<comment type="cofactor">
    <cofactor evidence="7">
        <name>Mg(2+)</name>
        <dbReference type="ChEBI" id="CHEBI:18420"/>
    </cofactor>
</comment>
<dbReference type="InterPro" id="IPR018480">
    <property type="entry name" value="PNAcMuramoyl-5peptid_Trfase_CS"/>
</dbReference>
<evidence type="ECO:0000256" key="8">
    <source>
        <dbReference type="SAM" id="Phobius"/>
    </source>
</evidence>
<feature type="transmembrane region" description="Helical" evidence="8">
    <location>
        <begin position="350"/>
        <end position="373"/>
    </location>
</feature>
<feature type="transmembrane region" description="Helical" evidence="8">
    <location>
        <begin position="84"/>
        <end position="101"/>
    </location>
</feature>
<keyword evidence="2" id="KW-1003">Cell membrane</keyword>
<feature type="transmembrane region" description="Helical" evidence="8">
    <location>
        <begin position="6"/>
        <end position="27"/>
    </location>
</feature>
<keyword evidence="7" id="KW-0479">Metal-binding</keyword>
<dbReference type="GO" id="GO:0009103">
    <property type="term" value="P:lipopolysaccharide biosynthetic process"/>
    <property type="evidence" value="ECO:0007669"/>
    <property type="project" value="TreeGrafter"/>
</dbReference>
<evidence type="ECO:0000256" key="5">
    <source>
        <dbReference type="ARBA" id="ARBA00022989"/>
    </source>
</evidence>
<accession>A0A1M5DJZ6</accession>
<feature type="transmembrane region" description="Helical" evidence="8">
    <location>
        <begin position="113"/>
        <end position="138"/>
    </location>
</feature>
<dbReference type="EMBL" id="FQVU01000001">
    <property type="protein sequence ID" value="SHF67348.1"/>
    <property type="molecule type" value="Genomic_DNA"/>
</dbReference>
<comment type="subcellular location">
    <subcellularLocation>
        <location evidence="1">Cell membrane</location>
        <topology evidence="1">Multi-pass membrane protein</topology>
    </subcellularLocation>
</comment>
<dbReference type="AlphaFoldDB" id="A0A1M5DJZ6"/>
<feature type="transmembrane region" description="Helical" evidence="8">
    <location>
        <begin position="207"/>
        <end position="226"/>
    </location>
</feature>
<keyword evidence="10" id="KW-1185">Reference proteome</keyword>
<evidence type="ECO:0000256" key="2">
    <source>
        <dbReference type="ARBA" id="ARBA00022475"/>
    </source>
</evidence>
<dbReference type="STRING" id="1206085.SAMN05443575_0608"/>
<organism evidence="9 10">
    <name type="scientific">Jatrophihabitans endophyticus</name>
    <dbReference type="NCBI Taxonomy" id="1206085"/>
    <lineage>
        <taxon>Bacteria</taxon>
        <taxon>Bacillati</taxon>
        <taxon>Actinomycetota</taxon>
        <taxon>Actinomycetes</taxon>
        <taxon>Jatrophihabitantales</taxon>
        <taxon>Jatrophihabitantaceae</taxon>
        <taxon>Jatrophihabitans</taxon>
    </lineage>
</organism>
<keyword evidence="6 8" id="KW-0472">Membrane</keyword>
<evidence type="ECO:0000256" key="3">
    <source>
        <dbReference type="ARBA" id="ARBA00022679"/>
    </source>
</evidence>
<keyword evidence="3 9" id="KW-0808">Transferase</keyword>
<dbReference type="Pfam" id="PF00953">
    <property type="entry name" value="Glycos_transf_4"/>
    <property type="match status" value="1"/>
</dbReference>
<dbReference type="InterPro" id="IPR000715">
    <property type="entry name" value="Glycosyl_transferase_4"/>
</dbReference>
<evidence type="ECO:0000313" key="9">
    <source>
        <dbReference type="EMBL" id="SHF67348.1"/>
    </source>
</evidence>
<evidence type="ECO:0000256" key="1">
    <source>
        <dbReference type="ARBA" id="ARBA00004651"/>
    </source>
</evidence>
<keyword evidence="7" id="KW-0460">Magnesium</keyword>
<gene>
    <name evidence="9" type="ORF">SAMN05443575_0608</name>
</gene>
<feature type="transmembrane region" description="Helical" evidence="8">
    <location>
        <begin position="175"/>
        <end position="195"/>
    </location>
</feature>
<dbReference type="GO" id="GO:0046872">
    <property type="term" value="F:metal ion binding"/>
    <property type="evidence" value="ECO:0007669"/>
    <property type="project" value="UniProtKB-KW"/>
</dbReference>
<feature type="transmembrane region" description="Helical" evidence="8">
    <location>
        <begin position="238"/>
        <end position="255"/>
    </location>
</feature>
<protein>
    <submittedName>
        <fullName evidence="9">UDP-GlcNAc:undecaprenyl-phosphate GlcNAc-1-phosphate transferase</fullName>
    </submittedName>
</protein>
<reference evidence="10" key="1">
    <citation type="submission" date="2016-11" db="EMBL/GenBank/DDBJ databases">
        <authorList>
            <person name="Varghese N."/>
            <person name="Submissions S."/>
        </authorList>
    </citation>
    <scope>NUCLEOTIDE SEQUENCE [LARGE SCALE GENOMIC DNA]</scope>
    <source>
        <strain evidence="10">DSM 45627</strain>
    </source>
</reference>
<feature type="transmembrane region" description="Helical" evidence="8">
    <location>
        <begin position="150"/>
        <end position="168"/>
    </location>
</feature>
<dbReference type="GO" id="GO:0044038">
    <property type="term" value="P:cell wall macromolecule biosynthetic process"/>
    <property type="evidence" value="ECO:0007669"/>
    <property type="project" value="TreeGrafter"/>
</dbReference>
<evidence type="ECO:0000256" key="6">
    <source>
        <dbReference type="ARBA" id="ARBA00023136"/>
    </source>
</evidence>
<dbReference type="GO" id="GO:0005886">
    <property type="term" value="C:plasma membrane"/>
    <property type="evidence" value="ECO:0007669"/>
    <property type="project" value="UniProtKB-SubCell"/>
</dbReference>
<feature type="transmembrane region" description="Helical" evidence="8">
    <location>
        <begin position="48"/>
        <end position="72"/>
    </location>
</feature>
<feature type="transmembrane region" description="Helical" evidence="8">
    <location>
        <begin position="324"/>
        <end position="344"/>
    </location>
</feature>
<name>A0A1M5DJZ6_9ACTN</name>
<evidence type="ECO:0000256" key="4">
    <source>
        <dbReference type="ARBA" id="ARBA00022692"/>
    </source>
</evidence>
<dbReference type="CDD" id="cd06853">
    <property type="entry name" value="GT_WecA_like"/>
    <property type="match status" value="1"/>
</dbReference>
<dbReference type="PROSITE" id="PS01348">
    <property type="entry name" value="MRAY_2"/>
    <property type="match status" value="1"/>
</dbReference>
<keyword evidence="5 8" id="KW-1133">Transmembrane helix</keyword>
<evidence type="ECO:0000313" key="10">
    <source>
        <dbReference type="Proteomes" id="UP000186132"/>
    </source>
</evidence>
<dbReference type="RefSeq" id="WP_073385721.1">
    <property type="nucleotide sequence ID" value="NZ_FQVU01000001.1"/>
</dbReference>